<dbReference type="EMBL" id="JABFAA010000003">
    <property type="protein sequence ID" value="MBA0678554.1"/>
    <property type="molecule type" value="Genomic_DNA"/>
</dbReference>
<accession>A0A7J8WV55</accession>
<comment type="caution">
    <text evidence="1">The sequence shown here is derived from an EMBL/GenBank/DDBJ whole genome shotgun (WGS) entry which is preliminary data.</text>
</comment>
<evidence type="ECO:0000313" key="2">
    <source>
        <dbReference type="Proteomes" id="UP000593577"/>
    </source>
</evidence>
<dbReference type="Proteomes" id="UP000593577">
    <property type="component" value="Unassembled WGS sequence"/>
</dbReference>
<protein>
    <submittedName>
        <fullName evidence="1">Uncharacterized protein</fullName>
    </submittedName>
</protein>
<reference evidence="1 2" key="1">
    <citation type="journal article" date="2019" name="Genome Biol. Evol.">
        <title>Insights into the evolution of the New World diploid cottons (Gossypium, subgenus Houzingenia) based on genome sequencing.</title>
        <authorList>
            <person name="Grover C.E."/>
            <person name="Arick M.A. 2nd"/>
            <person name="Thrash A."/>
            <person name="Conover J.L."/>
            <person name="Sanders W.S."/>
            <person name="Peterson D.G."/>
            <person name="Frelichowski J.E."/>
            <person name="Scheffler J.A."/>
            <person name="Scheffler B.E."/>
            <person name="Wendel J.F."/>
        </authorList>
    </citation>
    <scope>NUCLEOTIDE SEQUENCE [LARGE SCALE GENOMIC DNA]</scope>
    <source>
        <strain evidence="1">185</strain>
        <tissue evidence="1">Leaf</tissue>
    </source>
</reference>
<gene>
    <name evidence="1" type="ORF">Goari_019894</name>
</gene>
<dbReference type="AlphaFoldDB" id="A0A7J8WV55"/>
<keyword evidence="2" id="KW-1185">Reference proteome</keyword>
<evidence type="ECO:0000313" key="1">
    <source>
        <dbReference type="EMBL" id="MBA0678554.1"/>
    </source>
</evidence>
<organism evidence="1 2">
    <name type="scientific">Gossypium aridum</name>
    <name type="common">American cotton</name>
    <name type="synonym">Erioxylum aridum</name>
    <dbReference type="NCBI Taxonomy" id="34290"/>
    <lineage>
        <taxon>Eukaryota</taxon>
        <taxon>Viridiplantae</taxon>
        <taxon>Streptophyta</taxon>
        <taxon>Embryophyta</taxon>
        <taxon>Tracheophyta</taxon>
        <taxon>Spermatophyta</taxon>
        <taxon>Magnoliopsida</taxon>
        <taxon>eudicotyledons</taxon>
        <taxon>Gunneridae</taxon>
        <taxon>Pentapetalae</taxon>
        <taxon>rosids</taxon>
        <taxon>malvids</taxon>
        <taxon>Malvales</taxon>
        <taxon>Malvaceae</taxon>
        <taxon>Malvoideae</taxon>
        <taxon>Gossypium</taxon>
    </lineage>
</organism>
<sequence length="62" mass="7297">MVRWALPSPYWVKVNVGVGYSISNQKAVSKMRKHYLEASQHVVLTSSPEEETLLHMQWWQRV</sequence>
<proteinExistence type="predicted"/>
<name>A0A7J8WV55_GOSAI</name>